<name>A0A7S1SHL6_9CHLO</name>
<evidence type="ECO:0000313" key="1">
    <source>
        <dbReference type="EMBL" id="CAD9199022.1"/>
    </source>
</evidence>
<sequence>MAALLPECDRSAESAGNSYAGVSSDLFKSAAFQSAMSNFQNLLASGMFDREGPNVGGSKVVDHFRRLHTETNLSASNWRETMPLVGKKRRAAKKLAAEAAPLRRLCDVHLKPLGGVAPTASHASRSQAESVAAACQSLEFS</sequence>
<accession>A0A7S1SHL6</accession>
<gene>
    <name evidence="1" type="ORF">TCHU04912_LOCUS1255</name>
</gene>
<reference evidence="1" key="1">
    <citation type="submission" date="2021-01" db="EMBL/GenBank/DDBJ databases">
        <authorList>
            <person name="Corre E."/>
            <person name="Pelletier E."/>
            <person name="Niang G."/>
            <person name="Scheremetjew M."/>
            <person name="Finn R."/>
            <person name="Kale V."/>
            <person name="Holt S."/>
            <person name="Cochrane G."/>
            <person name="Meng A."/>
            <person name="Brown T."/>
            <person name="Cohen L."/>
        </authorList>
    </citation>
    <scope>NUCLEOTIDE SEQUENCE</scope>
    <source>
        <strain evidence="1">PLY429</strain>
    </source>
</reference>
<protein>
    <submittedName>
        <fullName evidence="1">Uncharacterized protein</fullName>
    </submittedName>
</protein>
<proteinExistence type="predicted"/>
<dbReference type="EMBL" id="HBGG01002372">
    <property type="protein sequence ID" value="CAD9199022.1"/>
    <property type="molecule type" value="Transcribed_RNA"/>
</dbReference>
<dbReference type="AlphaFoldDB" id="A0A7S1SHL6"/>
<organism evidence="1">
    <name type="scientific">Tetraselmis chuii</name>
    <dbReference type="NCBI Taxonomy" id="63592"/>
    <lineage>
        <taxon>Eukaryota</taxon>
        <taxon>Viridiplantae</taxon>
        <taxon>Chlorophyta</taxon>
        <taxon>core chlorophytes</taxon>
        <taxon>Chlorodendrophyceae</taxon>
        <taxon>Chlorodendrales</taxon>
        <taxon>Chlorodendraceae</taxon>
        <taxon>Tetraselmis</taxon>
    </lineage>
</organism>